<comment type="caution">
    <text evidence="2">The sequence shown here is derived from an EMBL/GenBank/DDBJ whole genome shotgun (WGS) entry which is preliminary data.</text>
</comment>
<feature type="region of interest" description="Disordered" evidence="1">
    <location>
        <begin position="510"/>
        <end position="540"/>
    </location>
</feature>
<feature type="region of interest" description="Disordered" evidence="1">
    <location>
        <begin position="561"/>
        <end position="607"/>
    </location>
</feature>
<dbReference type="Proteomes" id="UP000288805">
    <property type="component" value="Unassembled WGS sequence"/>
</dbReference>
<proteinExistence type="predicted"/>
<protein>
    <submittedName>
        <fullName evidence="2">Ubiquitin-conjugating enzyme E2 34</fullName>
    </submittedName>
</protein>
<dbReference type="PANTHER" id="PTHR35488:SF4">
    <property type="entry name" value="DUF4005 DOMAIN-CONTAINING PROTEIN"/>
    <property type="match status" value="1"/>
</dbReference>
<organism evidence="2 3">
    <name type="scientific">Vitis vinifera</name>
    <name type="common">Grape</name>
    <dbReference type="NCBI Taxonomy" id="29760"/>
    <lineage>
        <taxon>Eukaryota</taxon>
        <taxon>Viridiplantae</taxon>
        <taxon>Streptophyta</taxon>
        <taxon>Embryophyta</taxon>
        <taxon>Tracheophyta</taxon>
        <taxon>Spermatophyta</taxon>
        <taxon>Magnoliopsida</taxon>
        <taxon>eudicotyledons</taxon>
        <taxon>Gunneridae</taxon>
        <taxon>Pentapetalae</taxon>
        <taxon>rosids</taxon>
        <taxon>Vitales</taxon>
        <taxon>Vitaceae</taxon>
        <taxon>Viteae</taxon>
        <taxon>Vitis</taxon>
    </lineage>
</organism>
<feature type="compositionally biased region" description="Basic and acidic residues" evidence="1">
    <location>
        <begin position="524"/>
        <end position="538"/>
    </location>
</feature>
<dbReference type="AlphaFoldDB" id="A0A438EWL1"/>
<sequence>MEGTSRFLEWGVVNVREAVGGIVVFWDDKVLELVGMERGFLGDLGAIRGLWNDLSCIGGDFTVVRFLGERFGANTRLCATMRRFTKVIEDLQLRGLFSEKPQCYISSVGAKERSEYLKDFRPISLVGSLYKLLANRLWKAIRNLWELVSCQISFTVGNRRRIEFWKDKWYGDESLYVSFSSLFALASSKEAWVADLWLHSNEKGVWIPNFSRPLNGWEIKTVECFLSRLQDMAVDVEGEDKVYWMATNSGSFSVKSFYFILEAGRVEPFPSSVVWNAWVPPKMDNSPTTGSVTTTTKEKQRLAKASLSFNCKNATFRKMFPEYVEKYNQQLSEQSLSEQGSPAPSQEDSRRLLDKEAVISNLDAGPAGFHLWHRNGSPSSSTLICRMGGEGREGQLDLLPDVSPSILPVTPCLSSLRYYMLVMSSFIYLRFLLGSVEVGIPLFVSVSKAQLPEPSPATNGWISVEGHPNALAIIAKMLKSAVYPKCETGDYNDHGLDLQEDFSQFLEEARRHARQGNPQGPSPHGDEAGKGRLSEEKRSKKSWKSTLFSWWKADKKNKPSVEQVPCSRISDPRRGHVSGPIYGSGRRTDGKQRRPTSGPLTSLFNPTRRAETDIPYVSLKQLSSSHSAQAYGPVYLVT</sequence>
<evidence type="ECO:0000313" key="3">
    <source>
        <dbReference type="Proteomes" id="UP000288805"/>
    </source>
</evidence>
<reference evidence="2 3" key="1">
    <citation type="journal article" date="2018" name="PLoS Genet.">
        <title>Population sequencing reveals clonal diversity and ancestral inbreeding in the grapevine cultivar Chardonnay.</title>
        <authorList>
            <person name="Roach M.J."/>
            <person name="Johnson D.L."/>
            <person name="Bohlmann J."/>
            <person name="van Vuuren H.J."/>
            <person name="Jones S.J."/>
            <person name="Pretorius I.S."/>
            <person name="Schmidt S.A."/>
            <person name="Borneman A.R."/>
        </authorList>
    </citation>
    <scope>NUCLEOTIDE SEQUENCE [LARGE SCALE GENOMIC DNA]</scope>
    <source>
        <strain evidence="3">cv. Chardonnay</strain>
        <tissue evidence="2">Leaf</tissue>
    </source>
</reference>
<gene>
    <name evidence="2" type="primary">UBC34_0</name>
    <name evidence="2" type="ORF">CK203_095060</name>
</gene>
<dbReference type="PANTHER" id="PTHR35488">
    <property type="entry name" value="OS05G0358900 PROTEIN-RELATED"/>
    <property type="match status" value="1"/>
</dbReference>
<name>A0A438EWL1_VITVI</name>
<feature type="region of interest" description="Disordered" evidence="1">
    <location>
        <begin position="331"/>
        <end position="350"/>
    </location>
</feature>
<dbReference type="InterPro" id="IPR016135">
    <property type="entry name" value="UBQ-conjugating_enzyme/RWD"/>
</dbReference>
<accession>A0A438EWL1</accession>
<dbReference type="Gene3D" id="3.10.110.10">
    <property type="entry name" value="Ubiquitin Conjugating Enzyme"/>
    <property type="match status" value="1"/>
</dbReference>
<evidence type="ECO:0000313" key="2">
    <source>
        <dbReference type="EMBL" id="RVW52111.1"/>
    </source>
</evidence>
<evidence type="ECO:0000256" key="1">
    <source>
        <dbReference type="SAM" id="MobiDB-lite"/>
    </source>
</evidence>
<dbReference type="EMBL" id="QGNW01001173">
    <property type="protein sequence ID" value="RVW52111.1"/>
    <property type="molecule type" value="Genomic_DNA"/>
</dbReference>
<feature type="compositionally biased region" description="Low complexity" evidence="1">
    <location>
        <begin position="331"/>
        <end position="341"/>
    </location>
</feature>